<protein>
    <submittedName>
        <fullName evidence="3">DUF2846 domain-containing protein</fullName>
    </submittedName>
</protein>
<comment type="caution">
    <text evidence="3">The sequence shown here is derived from an EMBL/GenBank/DDBJ whole genome shotgun (WGS) entry which is preliminary data.</text>
</comment>
<evidence type="ECO:0000313" key="3">
    <source>
        <dbReference type="EMBL" id="MCL1104644.1"/>
    </source>
</evidence>
<dbReference type="InterPro" id="IPR022548">
    <property type="entry name" value="DUF2846"/>
</dbReference>
<dbReference type="AlphaFoldDB" id="A0A9X1Z4B0"/>
<reference evidence="3" key="1">
    <citation type="submission" date="2022-01" db="EMBL/GenBank/DDBJ databases">
        <title>Whole genome-based taxonomy of the Shewanellaceae.</title>
        <authorList>
            <person name="Martin-Rodriguez A.J."/>
        </authorList>
    </citation>
    <scope>NUCLEOTIDE SEQUENCE</scope>
    <source>
        <strain evidence="3">DSM 23803</strain>
    </source>
</reference>
<dbReference type="RefSeq" id="WP_188925272.1">
    <property type="nucleotide sequence ID" value="NZ_BMQI01000022.1"/>
</dbReference>
<sequence length="162" mass="17865">MKKIYLALSLIAVTLFSGCASVPMASSEQDNALKQFQKPQNGNAGLYIYRNSFVGQALKKNVYVDGKLVGETANKVYFYKELAPGSYALATESEFSENNIELPVEAGQLYFVEQYIKMGVFVGGAALKKVDNEIGMKNIKECKLAKETDLDIYLPKQAVAQQ</sequence>
<dbReference type="PROSITE" id="PS51257">
    <property type="entry name" value="PROKAR_LIPOPROTEIN"/>
    <property type="match status" value="1"/>
</dbReference>
<evidence type="ECO:0000259" key="2">
    <source>
        <dbReference type="Pfam" id="PF11008"/>
    </source>
</evidence>
<keyword evidence="4" id="KW-1185">Reference proteome</keyword>
<dbReference type="EMBL" id="JAKILJ010000008">
    <property type="protein sequence ID" value="MCL1104644.1"/>
    <property type="molecule type" value="Genomic_DNA"/>
</dbReference>
<feature type="signal peptide" evidence="1">
    <location>
        <begin position="1"/>
        <end position="25"/>
    </location>
</feature>
<organism evidence="3 4">
    <name type="scientific">Shewanella algicola</name>
    <dbReference type="NCBI Taxonomy" id="640633"/>
    <lineage>
        <taxon>Bacteria</taxon>
        <taxon>Pseudomonadati</taxon>
        <taxon>Pseudomonadota</taxon>
        <taxon>Gammaproteobacteria</taxon>
        <taxon>Alteromonadales</taxon>
        <taxon>Shewanellaceae</taxon>
        <taxon>Shewanella</taxon>
    </lineage>
</organism>
<dbReference type="Proteomes" id="UP001139408">
    <property type="component" value="Unassembled WGS sequence"/>
</dbReference>
<feature type="domain" description="DUF2846" evidence="2">
    <location>
        <begin position="41"/>
        <end position="125"/>
    </location>
</feature>
<evidence type="ECO:0000256" key="1">
    <source>
        <dbReference type="SAM" id="SignalP"/>
    </source>
</evidence>
<accession>A0A9X1Z4B0</accession>
<dbReference type="PIRSF" id="PIRSF012335">
    <property type="entry name" value="UCP012335"/>
    <property type="match status" value="1"/>
</dbReference>
<feature type="chain" id="PRO_5040781169" evidence="1">
    <location>
        <begin position="26"/>
        <end position="162"/>
    </location>
</feature>
<proteinExistence type="predicted"/>
<evidence type="ECO:0000313" key="4">
    <source>
        <dbReference type="Proteomes" id="UP001139408"/>
    </source>
</evidence>
<name>A0A9X1Z4B0_9GAMM</name>
<keyword evidence="1" id="KW-0732">Signal</keyword>
<gene>
    <name evidence="3" type="ORF">L2749_05145</name>
</gene>
<dbReference type="Pfam" id="PF11008">
    <property type="entry name" value="DUF2846"/>
    <property type="match status" value="1"/>
</dbReference>
<dbReference type="InterPro" id="IPR016596">
    <property type="entry name" value="UCP012335"/>
</dbReference>